<keyword evidence="3" id="KW-1185">Reference proteome</keyword>
<sequence length="152" mass="16389">MRGMRNALVLLFLGLAALSTTADAARAKPACVPVIRGAWVRMTPVMPIGAGYFTIENPCAMPVTLSGASSARFSDVSMHETRLENGISRMLPLASQTVAPGQRIEFRPGGRHLMLAMPREGSAVPTTHLRIDLRLADGRVLPVDFELRRAAP</sequence>
<comment type="caution">
    <text evidence="2">The sequence shown here is derived from an EMBL/GenBank/DDBJ whole genome shotgun (WGS) entry which is preliminary data.</text>
</comment>
<dbReference type="EMBL" id="BMXY01000001">
    <property type="protein sequence ID" value="GGZ59552.1"/>
    <property type="molecule type" value="Genomic_DNA"/>
</dbReference>
<keyword evidence="1" id="KW-0732">Signal</keyword>
<dbReference type="Pfam" id="PF04314">
    <property type="entry name" value="PCuAC"/>
    <property type="match status" value="1"/>
</dbReference>
<evidence type="ECO:0008006" key="4">
    <source>
        <dbReference type="Google" id="ProtNLM"/>
    </source>
</evidence>
<accession>A0ABQ3BZF6</accession>
<reference evidence="3" key="1">
    <citation type="journal article" date="2019" name="Int. J. Syst. Evol. Microbiol.">
        <title>The Global Catalogue of Microorganisms (GCM) 10K type strain sequencing project: providing services to taxonomists for standard genome sequencing and annotation.</title>
        <authorList>
            <consortium name="The Broad Institute Genomics Platform"/>
            <consortium name="The Broad Institute Genome Sequencing Center for Infectious Disease"/>
            <person name="Wu L."/>
            <person name="Ma J."/>
        </authorList>
    </citation>
    <scope>NUCLEOTIDE SEQUENCE [LARGE SCALE GENOMIC DNA]</scope>
    <source>
        <strain evidence="3">KCTC 22558</strain>
    </source>
</reference>
<dbReference type="PANTHER" id="PTHR36302">
    <property type="entry name" value="BLR7088 PROTEIN"/>
    <property type="match status" value="1"/>
</dbReference>
<dbReference type="InterPro" id="IPR036182">
    <property type="entry name" value="PCuAC_sf"/>
</dbReference>
<name>A0ABQ3BZF6_9GAMM</name>
<protein>
    <recommendedName>
        <fullName evidence="4">Copper(I)-binding protein</fullName>
    </recommendedName>
</protein>
<dbReference type="PANTHER" id="PTHR36302:SF1">
    <property type="entry name" value="COPPER CHAPERONE PCU(A)C"/>
    <property type="match status" value="1"/>
</dbReference>
<evidence type="ECO:0000313" key="3">
    <source>
        <dbReference type="Proteomes" id="UP000643403"/>
    </source>
</evidence>
<proteinExistence type="predicted"/>
<evidence type="ECO:0000313" key="2">
    <source>
        <dbReference type="EMBL" id="GGZ59552.1"/>
    </source>
</evidence>
<dbReference type="SUPFAM" id="SSF110087">
    <property type="entry name" value="DR1885-like metal-binding protein"/>
    <property type="match status" value="1"/>
</dbReference>
<dbReference type="InterPro" id="IPR058248">
    <property type="entry name" value="Lxx211020-like"/>
</dbReference>
<dbReference type="Proteomes" id="UP000643403">
    <property type="component" value="Unassembled WGS sequence"/>
</dbReference>
<feature type="chain" id="PRO_5045315395" description="Copper(I)-binding protein" evidence="1">
    <location>
        <begin position="25"/>
        <end position="152"/>
    </location>
</feature>
<organism evidence="2 3">
    <name type="scientific">Cognatilysobacter xinjiangensis</name>
    <dbReference type="NCBI Taxonomy" id="546892"/>
    <lineage>
        <taxon>Bacteria</taxon>
        <taxon>Pseudomonadati</taxon>
        <taxon>Pseudomonadota</taxon>
        <taxon>Gammaproteobacteria</taxon>
        <taxon>Lysobacterales</taxon>
        <taxon>Lysobacteraceae</taxon>
        <taxon>Cognatilysobacter</taxon>
    </lineage>
</organism>
<feature type="signal peptide" evidence="1">
    <location>
        <begin position="1"/>
        <end position="24"/>
    </location>
</feature>
<gene>
    <name evidence="2" type="ORF">GCM10008101_11700</name>
</gene>
<evidence type="ECO:0000256" key="1">
    <source>
        <dbReference type="SAM" id="SignalP"/>
    </source>
</evidence>
<dbReference type="Gene3D" id="2.60.40.1890">
    <property type="entry name" value="PCu(A)C copper chaperone"/>
    <property type="match status" value="1"/>
</dbReference>
<dbReference type="InterPro" id="IPR007410">
    <property type="entry name" value="LpqE-like"/>
</dbReference>